<gene>
    <name evidence="1" type="ORF">JCM21142_134814</name>
</gene>
<dbReference type="eggNOG" id="COG4771">
    <property type="taxonomic scope" value="Bacteria"/>
</dbReference>
<keyword evidence="2" id="KW-1185">Reference proteome</keyword>
<dbReference type="EMBL" id="BAMD01000267">
    <property type="protein sequence ID" value="GAF06046.1"/>
    <property type="molecule type" value="Genomic_DNA"/>
</dbReference>
<sequence length="159" mass="18221">MGSWFDFVGRYKGFDFSAQLLYAHGGKVYNGTKMFAYGTGRHKDMYYAFSESNTDSNIPAVRSSSEHNNYRSWSDYYLEDADYLRVRGLTLGYTFKNLLNSNVEKVRIYTTAQNPFTFTKYEGYDPEVGASEGRPFDRGLDIGKYPIARTFTAGVQIDF</sequence>
<comment type="caution">
    <text evidence="1">The sequence shown here is derived from an EMBL/GenBank/DDBJ whole genome shotgun (WGS) entry which is preliminary data.</text>
</comment>
<reference evidence="1 2" key="1">
    <citation type="journal article" date="2014" name="Genome Announc.">
        <title>Draft Genome Sequence of Cytophaga fermentans JCM 21142T, a Facultative Anaerobe Isolated from Marine Mud.</title>
        <authorList>
            <person name="Starns D."/>
            <person name="Oshima K."/>
            <person name="Suda W."/>
            <person name="Iino T."/>
            <person name="Yuki M."/>
            <person name="Inoue J."/>
            <person name="Kitamura K."/>
            <person name="Iida T."/>
            <person name="Darby A."/>
            <person name="Hattori M."/>
            <person name="Ohkuma M."/>
        </authorList>
    </citation>
    <scope>NUCLEOTIDE SEQUENCE [LARGE SCALE GENOMIC DNA]</scope>
    <source>
        <strain evidence="1 2">JCM 21142</strain>
    </source>
</reference>
<evidence type="ECO:0000313" key="1">
    <source>
        <dbReference type="EMBL" id="GAF06046.1"/>
    </source>
</evidence>
<organism evidence="1 2">
    <name type="scientific">Saccharicrinis fermentans DSM 9555 = JCM 21142</name>
    <dbReference type="NCBI Taxonomy" id="869213"/>
    <lineage>
        <taxon>Bacteria</taxon>
        <taxon>Pseudomonadati</taxon>
        <taxon>Bacteroidota</taxon>
        <taxon>Bacteroidia</taxon>
        <taxon>Marinilabiliales</taxon>
        <taxon>Marinilabiliaceae</taxon>
        <taxon>Saccharicrinis</taxon>
    </lineage>
</organism>
<name>W7YN06_9BACT</name>
<dbReference type="AlphaFoldDB" id="W7YN06"/>
<dbReference type="Proteomes" id="UP000019402">
    <property type="component" value="Unassembled WGS sequence"/>
</dbReference>
<dbReference type="STRING" id="869213.GCA_000517085_04679"/>
<proteinExistence type="predicted"/>
<dbReference type="OrthoDB" id="9768177at2"/>
<dbReference type="RefSeq" id="WP_044214703.1">
    <property type="nucleotide sequence ID" value="NZ_BAMD01000267.1"/>
</dbReference>
<protein>
    <submittedName>
        <fullName evidence="1">TonB-linked outer membrane protein, SusC/RagA family</fullName>
    </submittedName>
</protein>
<evidence type="ECO:0000313" key="2">
    <source>
        <dbReference type="Proteomes" id="UP000019402"/>
    </source>
</evidence>
<accession>W7YN06</accession>